<protein>
    <submittedName>
        <fullName evidence="3">GTP-binding protein</fullName>
    </submittedName>
</protein>
<dbReference type="PANTHER" id="PTHR43603:SF1">
    <property type="entry name" value="ZINC-REGULATED GTPASE METALLOPROTEIN ACTIVATOR 1"/>
    <property type="match status" value="1"/>
</dbReference>
<accession>A0ABZ2PJD1</accession>
<dbReference type="InterPro" id="IPR051927">
    <property type="entry name" value="Zn_Chap_cDPG_Synth"/>
</dbReference>
<organism evidence="3 4">
    <name type="scientific">Rhodococcus sovatensis</name>
    <dbReference type="NCBI Taxonomy" id="1805840"/>
    <lineage>
        <taxon>Bacteria</taxon>
        <taxon>Bacillati</taxon>
        <taxon>Actinomycetota</taxon>
        <taxon>Actinomycetes</taxon>
        <taxon>Mycobacteriales</taxon>
        <taxon>Nocardiaceae</taxon>
        <taxon>Rhodococcus</taxon>
    </lineage>
</organism>
<dbReference type="EMBL" id="CP147846">
    <property type="protein sequence ID" value="WXG69288.1"/>
    <property type="molecule type" value="Genomic_DNA"/>
</dbReference>
<dbReference type="InterPro" id="IPR027417">
    <property type="entry name" value="P-loop_NTPase"/>
</dbReference>
<dbReference type="PANTHER" id="PTHR43603">
    <property type="entry name" value="COBW DOMAIN-CONTAINING PROTEIN DDB_G0274527"/>
    <property type="match status" value="1"/>
</dbReference>
<dbReference type="Proteomes" id="UP001432000">
    <property type="component" value="Chromosome"/>
</dbReference>
<dbReference type="InterPro" id="IPR011629">
    <property type="entry name" value="CobW-like_C"/>
</dbReference>
<dbReference type="SMART" id="SM00833">
    <property type="entry name" value="CobW_C"/>
    <property type="match status" value="1"/>
</dbReference>
<sequence length="430" mass="46668">MTIVVERRVLVNYPVDRRTPVVLVSGWTGAMDAVVASLLTPGTAAVRHELGRVHEGVVRRTLYANAEPPRETILELAHGCVSCTLREDLLPLLRRLAARSSVQRIVLAMDPALEPEALCWAIENVVVAGVVGQVDGPASRDVRIDAVVDCLDAATWLADATGDDALADRGIVASGDDDRTVAQVVVGQVDYADALVVSVDPDVEPWERAKLTAVLERLAPGAPIAWVGRGDTLDAEALVAAVPFDARRGEVTDAHSPLLRGQPPLTGECGVSLVEFTATRPFHPERLHEAIDVLLDGVVTARGRAWVATQPDEALWIESAGGGLRVASAGKWLAAMTPEEQDGVDTSRRAMAALRWDDEFGDRDTSLVVLVHAADPSEIDRTLQWALVSDDEMQDRNAWKHWNDPFGQWHEDPCETSESPYQDTHREATE</sequence>
<name>A0ABZ2PJD1_9NOCA</name>
<evidence type="ECO:0000259" key="2">
    <source>
        <dbReference type="SMART" id="SM00833"/>
    </source>
</evidence>
<gene>
    <name evidence="3" type="ORF">WDS16_01615</name>
</gene>
<dbReference type="Pfam" id="PF07683">
    <property type="entry name" value="CobW_C"/>
    <property type="match status" value="1"/>
</dbReference>
<dbReference type="NCBIfam" id="NF047431">
    <property type="entry name" value="hiber_recruit"/>
    <property type="match status" value="1"/>
</dbReference>
<proteinExistence type="predicted"/>
<dbReference type="Pfam" id="PF02492">
    <property type="entry name" value="cobW"/>
    <property type="match status" value="1"/>
</dbReference>
<dbReference type="Gene3D" id="3.40.50.300">
    <property type="entry name" value="P-loop containing nucleotide triphosphate hydrolases"/>
    <property type="match status" value="1"/>
</dbReference>
<feature type="region of interest" description="Disordered" evidence="1">
    <location>
        <begin position="410"/>
        <end position="430"/>
    </location>
</feature>
<evidence type="ECO:0000313" key="4">
    <source>
        <dbReference type="Proteomes" id="UP001432000"/>
    </source>
</evidence>
<reference evidence="3 4" key="1">
    <citation type="submission" date="2024-03" db="EMBL/GenBank/DDBJ databases">
        <title>Natural products discovery in diverse microorganisms through a two-stage MS feature dereplication strategy.</title>
        <authorList>
            <person name="Zhang R."/>
        </authorList>
    </citation>
    <scope>NUCLEOTIDE SEQUENCE [LARGE SCALE GENOMIC DNA]</scope>
    <source>
        <strain evidence="3 4">18930</strain>
    </source>
</reference>
<evidence type="ECO:0000256" key="1">
    <source>
        <dbReference type="SAM" id="MobiDB-lite"/>
    </source>
</evidence>
<feature type="domain" description="CobW C-terminal" evidence="2">
    <location>
        <begin position="271"/>
        <end position="387"/>
    </location>
</feature>
<dbReference type="InterPro" id="IPR003495">
    <property type="entry name" value="CobW/HypB/UreG_nucleotide-bd"/>
</dbReference>
<keyword evidence="4" id="KW-1185">Reference proteome</keyword>
<evidence type="ECO:0000313" key="3">
    <source>
        <dbReference type="EMBL" id="WXG69288.1"/>
    </source>
</evidence>
<dbReference type="SUPFAM" id="SSF90002">
    <property type="entry name" value="Hypothetical protein YjiA, C-terminal domain"/>
    <property type="match status" value="1"/>
</dbReference>